<organism evidence="4 5">
    <name type="scientific">Rubroshorea leprosula</name>
    <dbReference type="NCBI Taxonomy" id="152421"/>
    <lineage>
        <taxon>Eukaryota</taxon>
        <taxon>Viridiplantae</taxon>
        <taxon>Streptophyta</taxon>
        <taxon>Embryophyta</taxon>
        <taxon>Tracheophyta</taxon>
        <taxon>Spermatophyta</taxon>
        <taxon>Magnoliopsida</taxon>
        <taxon>eudicotyledons</taxon>
        <taxon>Gunneridae</taxon>
        <taxon>Pentapetalae</taxon>
        <taxon>rosids</taxon>
        <taxon>malvids</taxon>
        <taxon>Malvales</taxon>
        <taxon>Dipterocarpaceae</taxon>
        <taxon>Rubroshorea</taxon>
    </lineage>
</organism>
<reference evidence="4 5" key="1">
    <citation type="journal article" date="2021" name="Commun. Biol.">
        <title>The genome of Shorea leprosula (Dipterocarpaceae) highlights the ecological relevance of drought in aseasonal tropical rainforests.</title>
        <authorList>
            <person name="Ng K.K.S."/>
            <person name="Kobayashi M.J."/>
            <person name="Fawcett J.A."/>
            <person name="Hatakeyama M."/>
            <person name="Paape T."/>
            <person name="Ng C.H."/>
            <person name="Ang C.C."/>
            <person name="Tnah L.H."/>
            <person name="Lee C.T."/>
            <person name="Nishiyama T."/>
            <person name="Sese J."/>
            <person name="O'Brien M.J."/>
            <person name="Copetti D."/>
            <person name="Mohd Noor M.I."/>
            <person name="Ong R.C."/>
            <person name="Putra M."/>
            <person name="Sireger I.Z."/>
            <person name="Indrioko S."/>
            <person name="Kosugi Y."/>
            <person name="Izuno A."/>
            <person name="Isagi Y."/>
            <person name="Lee S.L."/>
            <person name="Shimizu K.K."/>
        </authorList>
    </citation>
    <scope>NUCLEOTIDE SEQUENCE [LARGE SCALE GENOMIC DNA]</scope>
    <source>
        <strain evidence="4">214</strain>
    </source>
</reference>
<evidence type="ECO:0000256" key="2">
    <source>
        <dbReference type="ARBA" id="ARBA00022472"/>
    </source>
</evidence>
<dbReference type="Gene3D" id="1.25.70.10">
    <property type="entry name" value="Transcription termination factor 3, mitochondrial"/>
    <property type="match status" value="1"/>
</dbReference>
<keyword evidence="2" id="KW-0806">Transcription termination</keyword>
<dbReference type="Proteomes" id="UP001054252">
    <property type="component" value="Unassembled WGS sequence"/>
</dbReference>
<proteinExistence type="inferred from homology"/>
<accession>A0AAV5HRH1</accession>
<dbReference type="PANTHER" id="PTHR13068">
    <property type="entry name" value="CGI-12 PROTEIN-RELATED"/>
    <property type="match status" value="1"/>
</dbReference>
<evidence type="ECO:0000256" key="3">
    <source>
        <dbReference type="ARBA" id="ARBA00022946"/>
    </source>
</evidence>
<gene>
    <name evidence="4" type="ORF">SLEP1_g5297</name>
</gene>
<keyword evidence="2" id="KW-0805">Transcription regulation</keyword>
<evidence type="ECO:0000313" key="4">
    <source>
        <dbReference type="EMBL" id="GKU91417.1"/>
    </source>
</evidence>
<dbReference type="FunFam" id="1.25.70.10:FF:000001">
    <property type="entry name" value="Mitochondrial transcription termination factor-like"/>
    <property type="match status" value="1"/>
</dbReference>
<dbReference type="InterPro" id="IPR003690">
    <property type="entry name" value="MTERF"/>
</dbReference>
<keyword evidence="3" id="KW-0809">Transit peptide</keyword>
<comment type="caution">
    <text evidence="4">The sequence shown here is derived from an EMBL/GenBank/DDBJ whole genome shotgun (WGS) entry which is preliminary data.</text>
</comment>
<keyword evidence="5" id="KW-1185">Reference proteome</keyword>
<sequence>MANVFRKCLLSPMQKGYCTTSPIFSSLPRPPPFTIQSNGYASESALSLSKNRQTNKKGAQRSESLLNSLKAYGFNETHIKKLIKTNASVLQCRVETNFKPKLEWFIENGFTGTILTDLISLNPYIITWSLDFKLKPIFLLLKQFLDTNEKIVTAVKRSGCWLSNNNTLEQNIQYLISEGVPVKRISYLLTAQPRAMLQSRYRIAYAVKTVKDTGLAPDAFRFIHLLRVVIQLTELKLKRKLEVFKSLGWSDEQLLNTIKNYPICLSYSEENLRSKMEFYLNTMKFEREAVIARPVLMTLSVDKRIRPRYEVMNILGSKKLVKDGLKMIWVMEISEERFLKMYVTKHVDKVPGWRTVDFKKPGMAAEEVFKECEAELLHAARNLHFLLGSLHFCQTAFQVKKCHIKFSLG</sequence>
<dbReference type="Pfam" id="PF02536">
    <property type="entry name" value="mTERF"/>
    <property type="match status" value="1"/>
</dbReference>
<dbReference type="AlphaFoldDB" id="A0AAV5HRH1"/>
<dbReference type="PANTHER" id="PTHR13068:SF31">
    <property type="entry name" value="TRANSCRIPTION TERMINATION FACTOR MTERF2, CHLOROPLASTIC-LIKE"/>
    <property type="match status" value="1"/>
</dbReference>
<dbReference type="SMART" id="SM00733">
    <property type="entry name" value="Mterf"/>
    <property type="match status" value="6"/>
</dbReference>
<keyword evidence="2" id="KW-0804">Transcription</keyword>
<dbReference type="GO" id="GO:0006353">
    <property type="term" value="P:DNA-templated transcription termination"/>
    <property type="evidence" value="ECO:0007669"/>
    <property type="project" value="UniProtKB-KW"/>
</dbReference>
<dbReference type="InterPro" id="IPR038538">
    <property type="entry name" value="MTERF_sf"/>
</dbReference>
<evidence type="ECO:0000313" key="5">
    <source>
        <dbReference type="Proteomes" id="UP001054252"/>
    </source>
</evidence>
<dbReference type="EMBL" id="BPVZ01000005">
    <property type="protein sequence ID" value="GKU91417.1"/>
    <property type="molecule type" value="Genomic_DNA"/>
</dbReference>
<protein>
    <submittedName>
        <fullName evidence="4">Uncharacterized protein</fullName>
    </submittedName>
</protein>
<name>A0AAV5HRH1_9ROSI</name>
<comment type="similarity">
    <text evidence="1">Belongs to the mTERF family.</text>
</comment>
<dbReference type="GO" id="GO:0003676">
    <property type="term" value="F:nucleic acid binding"/>
    <property type="evidence" value="ECO:0007669"/>
    <property type="project" value="InterPro"/>
</dbReference>
<evidence type="ECO:0000256" key="1">
    <source>
        <dbReference type="ARBA" id="ARBA00007692"/>
    </source>
</evidence>